<dbReference type="AlphaFoldDB" id="A0A0K0Y5P7"/>
<keyword evidence="3" id="KW-1185">Reference proteome</keyword>
<gene>
    <name evidence="2" type="ORF">OSB_16970</name>
</gene>
<keyword evidence="1" id="KW-0129">CBS domain</keyword>
<dbReference type="SUPFAM" id="SSF54631">
    <property type="entry name" value="CBS-domain pair"/>
    <property type="match status" value="1"/>
</dbReference>
<evidence type="ECO:0000313" key="3">
    <source>
        <dbReference type="Proteomes" id="UP000067444"/>
    </source>
</evidence>
<dbReference type="PANTHER" id="PTHR43080:SF2">
    <property type="entry name" value="CBS DOMAIN-CONTAINING PROTEIN"/>
    <property type="match status" value="1"/>
</dbReference>
<dbReference type="SMART" id="SM00116">
    <property type="entry name" value="CBS"/>
    <property type="match status" value="2"/>
</dbReference>
<dbReference type="EMBL" id="CP012160">
    <property type="protein sequence ID" value="AKS46245.1"/>
    <property type="molecule type" value="Genomic_DNA"/>
</dbReference>
<protein>
    <submittedName>
        <fullName evidence="2">Inosine 5'-monophosphate dehydrogenase</fullName>
    </submittedName>
</protein>
<name>A0A0K0Y5P7_9RHOB</name>
<proteinExistence type="predicted"/>
<dbReference type="Pfam" id="PF00571">
    <property type="entry name" value="CBS"/>
    <property type="match status" value="2"/>
</dbReference>
<dbReference type="STRING" id="1458307.OSB_16970"/>
<dbReference type="InterPro" id="IPR051257">
    <property type="entry name" value="Diverse_CBS-Domain"/>
</dbReference>
<dbReference type="InterPro" id="IPR046342">
    <property type="entry name" value="CBS_dom_sf"/>
</dbReference>
<reference evidence="2 3" key="1">
    <citation type="journal article" date="2015" name="Genome Announc.">
        <title>Closed Genome Sequence of Octadecabacter temperatus SB1, the First Mesophilic Species of the Genus Octadecabacter.</title>
        <authorList>
            <person name="Voget S."/>
            <person name="Billerbeck S."/>
            <person name="Simon M."/>
            <person name="Daniel R."/>
        </authorList>
    </citation>
    <scope>NUCLEOTIDE SEQUENCE [LARGE SCALE GENOMIC DNA]</scope>
    <source>
        <strain evidence="2 3">SB1</strain>
    </source>
</reference>
<dbReference type="PANTHER" id="PTHR43080">
    <property type="entry name" value="CBS DOMAIN-CONTAINING PROTEIN CBSX3, MITOCHONDRIAL"/>
    <property type="match status" value="1"/>
</dbReference>
<organism evidence="2 3">
    <name type="scientific">Octadecabacter temperatus</name>
    <dbReference type="NCBI Taxonomy" id="1458307"/>
    <lineage>
        <taxon>Bacteria</taxon>
        <taxon>Pseudomonadati</taxon>
        <taxon>Pseudomonadota</taxon>
        <taxon>Alphaproteobacteria</taxon>
        <taxon>Rhodobacterales</taxon>
        <taxon>Roseobacteraceae</taxon>
        <taxon>Octadecabacter</taxon>
    </lineage>
</organism>
<dbReference type="InterPro" id="IPR044725">
    <property type="entry name" value="CBSX3_CBS_dom"/>
</dbReference>
<dbReference type="KEGG" id="otm:OSB_16970"/>
<dbReference type="OrthoDB" id="9807125at2"/>
<accession>A0A0K0Y5P7</accession>
<evidence type="ECO:0000313" key="2">
    <source>
        <dbReference type="EMBL" id="AKS46245.1"/>
    </source>
</evidence>
<dbReference type="PATRIC" id="fig|1458307.3.peg.1710"/>
<dbReference type="CDD" id="cd04623">
    <property type="entry name" value="CBS_pair_bac_euk"/>
    <property type="match status" value="1"/>
</dbReference>
<dbReference type="Gene3D" id="3.10.580.10">
    <property type="entry name" value="CBS-domain"/>
    <property type="match status" value="1"/>
</dbReference>
<evidence type="ECO:0000256" key="1">
    <source>
        <dbReference type="ARBA" id="ARBA00023122"/>
    </source>
</evidence>
<dbReference type="PROSITE" id="PS51371">
    <property type="entry name" value="CBS"/>
    <property type="match status" value="2"/>
</dbReference>
<dbReference type="RefSeq" id="WP_049834557.1">
    <property type="nucleotide sequence ID" value="NZ_CP012160.1"/>
</dbReference>
<sequence>MIVSQILKSKGTSGVITLTSDASVADAANIMSDKRIGTIVISDDGGATPAGILSERDIVRELGKQGPSCMATVVSEMMTKKLITCNPSDTSDTVLSKMTEGRFRHMPVMDGDTMVGLISIGDAVKARLAELAAERDALTGMVMGH</sequence>
<dbReference type="Proteomes" id="UP000067444">
    <property type="component" value="Chromosome"/>
</dbReference>
<dbReference type="InterPro" id="IPR000644">
    <property type="entry name" value="CBS_dom"/>
</dbReference>